<dbReference type="EMBL" id="AE009952">
    <property type="protein sequence ID" value="AAM83776.1"/>
    <property type="molecule type" value="Genomic_DNA"/>
</dbReference>
<name>Q8CLV0_YERPE</name>
<dbReference type="HOGENOM" id="CLU_3067845_0_0_6"/>
<reference evidence="1 2" key="1">
    <citation type="journal article" date="2002" name="J. Bacteriol.">
        <title>Genome sequence of Yersinia pestis KIM.</title>
        <authorList>
            <person name="Deng W."/>
            <person name="Burland V."/>
            <person name="Plunkett G.III."/>
            <person name="Boutin A."/>
            <person name="Mayhew G.F."/>
            <person name="Liss P."/>
            <person name="Perna N.T."/>
            <person name="Rose D.J."/>
            <person name="Mau B."/>
            <person name="Zhou S."/>
            <person name="Schwartz D.C."/>
            <person name="Fetherston J.D."/>
            <person name="Lindler L.E."/>
            <person name="Brubaker R.R."/>
            <person name="Plana G.V."/>
            <person name="Straley S.C."/>
            <person name="McDonough K.A."/>
            <person name="Nilles M.L."/>
            <person name="Matson J.S."/>
            <person name="Blattner F.R."/>
            <person name="Perry R.D."/>
        </authorList>
    </citation>
    <scope>NUCLEOTIDE SEQUENCE [LARGE SCALE GENOMIC DNA]</scope>
    <source>
        <strain evidence="2">KIM10+ / Biovar Mediaevalis</strain>
    </source>
</reference>
<gene>
    <name evidence="1" type="ordered locus">y0182</name>
</gene>
<evidence type="ECO:0000313" key="1">
    <source>
        <dbReference type="EMBL" id="AAM83776.1"/>
    </source>
</evidence>
<evidence type="ECO:0000313" key="2">
    <source>
        <dbReference type="Proteomes" id="UP000002490"/>
    </source>
</evidence>
<dbReference type="DNASU" id="1145129"/>
<dbReference type="AlphaFoldDB" id="Q8CLV0"/>
<dbReference type="KEGG" id="ypk:y0182"/>
<protein>
    <submittedName>
        <fullName evidence="1">Uncharacterized protein</fullName>
    </submittedName>
</protein>
<accession>Q8CLV0</accession>
<accession>Q74PN5</accession>
<proteinExistence type="predicted"/>
<sequence length="53" mass="6088">MALFCFGLLMNRIISIRYNGCSMVDIILHNLPLYLGTLAWDVKQQVLTMCLLK</sequence>
<dbReference type="Proteomes" id="UP000002490">
    <property type="component" value="Chromosome"/>
</dbReference>
<organism evidence="1 2">
    <name type="scientific">Yersinia pestis</name>
    <dbReference type="NCBI Taxonomy" id="632"/>
    <lineage>
        <taxon>Bacteria</taxon>
        <taxon>Pseudomonadati</taxon>
        <taxon>Pseudomonadota</taxon>
        <taxon>Gammaproteobacteria</taxon>
        <taxon>Enterobacterales</taxon>
        <taxon>Yersiniaceae</taxon>
        <taxon>Yersinia</taxon>
    </lineage>
</organism>